<keyword evidence="4" id="KW-1185">Reference proteome</keyword>
<dbReference type="SUPFAM" id="SSF47781">
    <property type="entry name" value="RuvA domain 2-like"/>
    <property type="match status" value="2"/>
</dbReference>
<name>A0A238XR02_9FLAO</name>
<organism evidence="3 4">
    <name type="scientific">Lutibacter flavus</name>
    <dbReference type="NCBI Taxonomy" id="691689"/>
    <lineage>
        <taxon>Bacteria</taxon>
        <taxon>Pseudomonadati</taxon>
        <taxon>Bacteroidota</taxon>
        <taxon>Flavobacteriia</taxon>
        <taxon>Flavobacteriales</taxon>
        <taxon>Flavobacteriaceae</taxon>
        <taxon>Lutibacter</taxon>
    </lineage>
</organism>
<dbReference type="RefSeq" id="WP_089378272.1">
    <property type="nucleotide sequence ID" value="NZ_FZNX01000003.1"/>
</dbReference>
<keyword evidence="1" id="KW-1133">Transmembrane helix</keyword>
<gene>
    <name evidence="3" type="ORF">SAMN04488111_1972</name>
</gene>
<evidence type="ECO:0000313" key="4">
    <source>
        <dbReference type="Proteomes" id="UP000198412"/>
    </source>
</evidence>
<dbReference type="InterPro" id="IPR010994">
    <property type="entry name" value="RuvA_2-like"/>
</dbReference>
<dbReference type="Gene3D" id="1.10.150.280">
    <property type="entry name" value="AF1531-like domain"/>
    <property type="match status" value="1"/>
</dbReference>
<dbReference type="GO" id="GO:0003677">
    <property type="term" value="F:DNA binding"/>
    <property type="evidence" value="ECO:0007669"/>
    <property type="project" value="InterPro"/>
</dbReference>
<evidence type="ECO:0000256" key="1">
    <source>
        <dbReference type="SAM" id="Phobius"/>
    </source>
</evidence>
<accession>A0A238XR02</accession>
<dbReference type="PANTHER" id="PTHR21180:SF32">
    <property type="entry name" value="ENDONUCLEASE_EXONUCLEASE_PHOSPHATASE FAMILY DOMAIN-CONTAINING PROTEIN 1"/>
    <property type="match status" value="1"/>
</dbReference>
<evidence type="ECO:0000313" key="3">
    <source>
        <dbReference type="EMBL" id="SNR60419.1"/>
    </source>
</evidence>
<proteinExistence type="predicted"/>
<dbReference type="SMART" id="SM00278">
    <property type="entry name" value="HhH1"/>
    <property type="match status" value="1"/>
</dbReference>
<evidence type="ECO:0000259" key="2">
    <source>
        <dbReference type="SMART" id="SM00278"/>
    </source>
</evidence>
<dbReference type="Proteomes" id="UP000198412">
    <property type="component" value="Unassembled WGS sequence"/>
</dbReference>
<dbReference type="InterPro" id="IPR051675">
    <property type="entry name" value="Endo/Exo/Phosphatase_dom_1"/>
</dbReference>
<dbReference type="GO" id="GO:0006281">
    <property type="term" value="P:DNA repair"/>
    <property type="evidence" value="ECO:0007669"/>
    <property type="project" value="InterPro"/>
</dbReference>
<dbReference type="PANTHER" id="PTHR21180">
    <property type="entry name" value="ENDONUCLEASE/EXONUCLEASE/PHOSPHATASE FAMILY DOMAIN-CONTAINING PROTEIN 1"/>
    <property type="match status" value="1"/>
</dbReference>
<dbReference type="Pfam" id="PF12836">
    <property type="entry name" value="HHH_3"/>
    <property type="match status" value="2"/>
</dbReference>
<dbReference type="OrthoDB" id="981124at2"/>
<dbReference type="InterPro" id="IPR003583">
    <property type="entry name" value="Hlx-hairpin-Hlx_DNA-bd_motif"/>
</dbReference>
<dbReference type="AlphaFoldDB" id="A0A238XR02"/>
<feature type="transmembrane region" description="Helical" evidence="1">
    <location>
        <begin position="16"/>
        <end position="35"/>
    </location>
</feature>
<keyword evidence="1" id="KW-0812">Transmembrane</keyword>
<reference evidence="4" key="1">
    <citation type="submission" date="2017-06" db="EMBL/GenBank/DDBJ databases">
        <authorList>
            <person name="Varghese N."/>
            <person name="Submissions S."/>
        </authorList>
    </citation>
    <scope>NUCLEOTIDE SEQUENCE [LARGE SCALE GENOMIC DNA]</scope>
    <source>
        <strain evidence="4">DSM 27993</strain>
    </source>
</reference>
<sequence>MNFFKSHFRYNKRQRNGIFFLLLIIIVLQIGFFIVDFSSNEPIDVSQSEFVHFKKEMDSLKIAELEKRKPKIYPFNPNYISDFKGYQLGMSVDEIDRLLNFRASGKYVNSAKEFQALTKVSDSLLNTISPNFKFPEWVNSKKESPSTKYIQKSLVIIKEKDINLVDSEDLIKIKGVGVKLAKRILDYRTKLQGFSFNDQLYEVWYLDKNVADEVLNFFKVIELPKIQKININTATFKEVLAIAYIDYELTKKIFSYRDEVAEIQSLNEFKKIDGFPIEKFERISLYLVAE</sequence>
<dbReference type="Gene3D" id="1.10.150.320">
    <property type="entry name" value="Photosystem II 12 kDa extrinsic protein"/>
    <property type="match status" value="1"/>
</dbReference>
<keyword evidence="1" id="KW-0472">Membrane</keyword>
<dbReference type="EMBL" id="FZNX01000003">
    <property type="protein sequence ID" value="SNR60419.1"/>
    <property type="molecule type" value="Genomic_DNA"/>
</dbReference>
<feature type="domain" description="Helix-hairpin-helix DNA-binding motif class 1" evidence="2">
    <location>
        <begin position="168"/>
        <end position="187"/>
    </location>
</feature>
<protein>
    <submittedName>
        <fullName evidence="3">DNA uptake protein ComE</fullName>
    </submittedName>
</protein>